<keyword evidence="2" id="KW-1185">Reference proteome</keyword>
<accession>A0ACC1LGK4</accession>
<evidence type="ECO:0000313" key="1">
    <source>
        <dbReference type="EMBL" id="KAJ2807804.1"/>
    </source>
</evidence>
<reference evidence="1" key="1">
    <citation type="submission" date="2022-07" db="EMBL/GenBank/DDBJ databases">
        <title>Phylogenomic reconstructions and comparative analyses of Kickxellomycotina fungi.</title>
        <authorList>
            <person name="Reynolds N.K."/>
            <person name="Stajich J.E."/>
            <person name="Barry K."/>
            <person name="Grigoriev I.V."/>
            <person name="Crous P."/>
            <person name="Smith M.E."/>
        </authorList>
    </citation>
    <scope>NUCLEOTIDE SEQUENCE</scope>
    <source>
        <strain evidence="1">BCRC 34780</strain>
    </source>
</reference>
<gene>
    <name evidence="1" type="ORF">H4R21_000332</name>
</gene>
<protein>
    <submittedName>
        <fullName evidence="1">Uncharacterized protein</fullName>
    </submittedName>
</protein>
<proteinExistence type="predicted"/>
<organism evidence="1 2">
    <name type="scientific">Coemansia helicoidea</name>
    <dbReference type="NCBI Taxonomy" id="1286919"/>
    <lineage>
        <taxon>Eukaryota</taxon>
        <taxon>Fungi</taxon>
        <taxon>Fungi incertae sedis</taxon>
        <taxon>Zoopagomycota</taxon>
        <taxon>Kickxellomycotina</taxon>
        <taxon>Kickxellomycetes</taxon>
        <taxon>Kickxellales</taxon>
        <taxon>Kickxellaceae</taxon>
        <taxon>Coemansia</taxon>
    </lineage>
</organism>
<sequence>MQVFAAVLAIAAVAAAQTIGSDGGSVESSGNTSLNHSNKNTGEQTTNSLEKSGNSGNNKFNNLSGNTFSTSAKNSGTSDSSFTNPSDTTTKGNTGKTANGDDNTLKRRIVPGVSAFRVRAPLL</sequence>
<evidence type="ECO:0000313" key="2">
    <source>
        <dbReference type="Proteomes" id="UP001140087"/>
    </source>
</evidence>
<dbReference type="EMBL" id="JANBUN010000033">
    <property type="protein sequence ID" value="KAJ2807804.1"/>
    <property type="molecule type" value="Genomic_DNA"/>
</dbReference>
<name>A0ACC1LGK4_9FUNG</name>
<dbReference type="Proteomes" id="UP001140087">
    <property type="component" value="Unassembled WGS sequence"/>
</dbReference>
<comment type="caution">
    <text evidence="1">The sequence shown here is derived from an EMBL/GenBank/DDBJ whole genome shotgun (WGS) entry which is preliminary data.</text>
</comment>